<dbReference type="HOGENOM" id="CLU_027402_4_3_9"/>
<dbReference type="InterPro" id="IPR001584">
    <property type="entry name" value="Integrase_cat-core"/>
</dbReference>
<dbReference type="NCBIfam" id="NF033516">
    <property type="entry name" value="transpos_IS3"/>
    <property type="match status" value="1"/>
</dbReference>
<dbReference type="SUPFAM" id="SSF53098">
    <property type="entry name" value="Ribonuclease H-like"/>
    <property type="match status" value="1"/>
</dbReference>
<dbReference type="PATRIC" id="fig|1139996.3.peg.1597"/>
<dbReference type="PROSITE" id="PS50994">
    <property type="entry name" value="INTEGRASE"/>
    <property type="match status" value="1"/>
</dbReference>
<gene>
    <name evidence="3" type="ORF">OMQ_01610</name>
</gene>
<dbReference type="InterPro" id="IPR012337">
    <property type="entry name" value="RNaseH-like_sf"/>
</dbReference>
<dbReference type="AlphaFoldDB" id="S0JN96"/>
<protein>
    <submittedName>
        <fullName evidence="3">Transposase</fullName>
    </submittedName>
</protein>
<dbReference type="InterPro" id="IPR050900">
    <property type="entry name" value="Transposase_IS3/IS150/IS904"/>
</dbReference>
<dbReference type="eggNOG" id="COG2801">
    <property type="taxonomic scope" value="Bacteria"/>
</dbReference>
<dbReference type="Proteomes" id="UP000014136">
    <property type="component" value="Unassembled WGS sequence"/>
</dbReference>
<dbReference type="InterPro" id="IPR036397">
    <property type="entry name" value="RNaseH_sf"/>
</dbReference>
<dbReference type="STRING" id="41997.RV16_GL000738"/>
<evidence type="ECO:0000313" key="4">
    <source>
        <dbReference type="Proteomes" id="UP000014136"/>
    </source>
</evidence>
<evidence type="ECO:0000259" key="2">
    <source>
        <dbReference type="PROSITE" id="PS50994"/>
    </source>
</evidence>
<dbReference type="EMBL" id="AHYT01000006">
    <property type="protein sequence ID" value="EOT28461.1"/>
    <property type="molecule type" value="Genomic_DNA"/>
</dbReference>
<name>S0JN96_9ENTE</name>
<dbReference type="Gene3D" id="3.30.420.10">
    <property type="entry name" value="Ribonuclease H-like superfamily/Ribonuclease H"/>
    <property type="match status" value="1"/>
</dbReference>
<keyword evidence="4" id="KW-1185">Reference proteome</keyword>
<accession>S0JN96</accession>
<evidence type="ECO:0000256" key="1">
    <source>
        <dbReference type="ARBA" id="ARBA00002286"/>
    </source>
</evidence>
<proteinExistence type="predicted"/>
<organism evidence="3 4">
    <name type="scientific">Enterococcus saccharolyticus subsp. saccharolyticus ATCC 43076</name>
    <dbReference type="NCBI Taxonomy" id="1139996"/>
    <lineage>
        <taxon>Bacteria</taxon>
        <taxon>Bacillati</taxon>
        <taxon>Bacillota</taxon>
        <taxon>Bacilli</taxon>
        <taxon>Lactobacillales</taxon>
        <taxon>Enterococcaceae</taxon>
        <taxon>Enterococcus</taxon>
    </lineage>
</organism>
<dbReference type="PANTHER" id="PTHR46889">
    <property type="entry name" value="TRANSPOSASE INSF FOR INSERTION SEQUENCE IS3B-RELATED"/>
    <property type="match status" value="1"/>
</dbReference>
<dbReference type="Pfam" id="PF13276">
    <property type="entry name" value="HTH_21"/>
    <property type="match status" value="1"/>
</dbReference>
<dbReference type="Pfam" id="PF13333">
    <property type="entry name" value="rve_2"/>
    <property type="match status" value="1"/>
</dbReference>
<evidence type="ECO:0000313" key="3">
    <source>
        <dbReference type="EMBL" id="EOT28461.1"/>
    </source>
</evidence>
<feature type="domain" description="Integrase catalytic" evidence="2">
    <location>
        <begin position="100"/>
        <end position="260"/>
    </location>
</feature>
<dbReference type="InterPro" id="IPR025948">
    <property type="entry name" value="HTH-like_dom"/>
</dbReference>
<reference evidence="3 4" key="1">
    <citation type="submission" date="2013-03" db="EMBL/GenBank/DDBJ databases">
        <title>The Genome Sequence of Enterococcus saccharolyticus ATCC_43076 (Illumina only assembly).</title>
        <authorList>
            <consortium name="The Broad Institute Genomics Platform"/>
            <consortium name="The Broad Institute Genome Sequencing Center for Infectious Disease"/>
            <person name="Earl A."/>
            <person name="Russ C."/>
            <person name="Gilmore M."/>
            <person name="Surin D."/>
            <person name="Walker B."/>
            <person name="Young S."/>
            <person name="Zeng Q."/>
            <person name="Gargeya S."/>
            <person name="Fitzgerald M."/>
            <person name="Haas B."/>
            <person name="Abouelleil A."/>
            <person name="Allen A.W."/>
            <person name="Alvarado L."/>
            <person name="Arachchi H.M."/>
            <person name="Berlin A.M."/>
            <person name="Chapman S.B."/>
            <person name="Gainer-Dewar J."/>
            <person name="Goldberg J."/>
            <person name="Griggs A."/>
            <person name="Gujja S."/>
            <person name="Hansen M."/>
            <person name="Howarth C."/>
            <person name="Imamovic A."/>
            <person name="Ireland A."/>
            <person name="Larimer J."/>
            <person name="McCowan C."/>
            <person name="Murphy C."/>
            <person name="Pearson M."/>
            <person name="Poon T.W."/>
            <person name="Priest M."/>
            <person name="Roberts A."/>
            <person name="Saif S."/>
            <person name="Shea T."/>
            <person name="Sisk P."/>
            <person name="Sykes S."/>
            <person name="Wortman J."/>
            <person name="Nusbaum C."/>
            <person name="Birren B."/>
        </authorList>
    </citation>
    <scope>NUCLEOTIDE SEQUENCE [LARGE SCALE GENOMIC DNA]</scope>
    <source>
        <strain evidence="3 4">ATCC 43076</strain>
    </source>
</reference>
<sequence length="278" mass="32576">MCQCLGISRQTYYYQPKKKQSEAEIEEAVTETFYQKRKVYGTRKIKKSLENQGIRVSRRKIGRIMKNRGLKSTYTMAYYKHHGTSCNEAPVKNLLNREFSHKNPLEAIITDLTYVRVGKKWHYICLILDLFNREIIGYSCGEHKSAALVKKAFSRISYPLTEVELFHTDRGKEFDNQTIEMILQAFGITRSLSKKGCPYDNAVAESMYKSVKIEFVYSKKIETLKELELELFDYVHWWNHLRLHGTLGYETPIHIRYQRLAQQTLDNEHGHDSESEAA</sequence>
<comment type="caution">
    <text evidence="3">The sequence shown here is derived from an EMBL/GenBank/DDBJ whole genome shotgun (WGS) entry which is preliminary data.</text>
</comment>
<dbReference type="PANTHER" id="PTHR46889:SF5">
    <property type="entry name" value="INTEGRASE PROTEIN"/>
    <property type="match status" value="1"/>
</dbReference>
<dbReference type="InterPro" id="IPR048020">
    <property type="entry name" value="Transpos_IS3"/>
</dbReference>
<dbReference type="GO" id="GO:0003676">
    <property type="term" value="F:nucleic acid binding"/>
    <property type="evidence" value="ECO:0007669"/>
    <property type="project" value="InterPro"/>
</dbReference>
<comment type="function">
    <text evidence="1">Involved in the transposition of the insertion sequence.</text>
</comment>
<dbReference type="GO" id="GO:0015074">
    <property type="term" value="P:DNA integration"/>
    <property type="evidence" value="ECO:0007669"/>
    <property type="project" value="InterPro"/>
</dbReference>
<dbReference type="Pfam" id="PF00665">
    <property type="entry name" value="rve"/>
    <property type="match status" value="1"/>
</dbReference>